<keyword evidence="4" id="KW-1185">Reference proteome</keyword>
<evidence type="ECO:0000256" key="1">
    <source>
        <dbReference type="SAM" id="Phobius"/>
    </source>
</evidence>
<evidence type="ECO:0000313" key="4">
    <source>
        <dbReference type="Proteomes" id="UP000294933"/>
    </source>
</evidence>
<sequence length="194" mass="22449">LQYFCLASITILYYDHIVTLPTEIERIWRPKLSPISVIFLLNRYLTCFGYVPIMFFFFDSPNVSKVRFIQLHFYNFAQETTFLKLTRYSRCLEFSRYPGVLCAISQVLIGATLIIRAYALYYRQFWVLGLTVALGASTVGASVVSCRVTAVSIQLVDSLTPSGRCWHPLMLTYRFVTPPLAYRHSSHRELYTII</sequence>
<dbReference type="VEuPathDB" id="FungiDB:BD410DRAFT_728733"/>
<dbReference type="Proteomes" id="UP000294933">
    <property type="component" value="Unassembled WGS sequence"/>
</dbReference>
<dbReference type="EMBL" id="ML170210">
    <property type="protein sequence ID" value="TDL18260.1"/>
    <property type="molecule type" value="Genomic_DNA"/>
</dbReference>
<feature type="transmembrane region" description="Helical" evidence="1">
    <location>
        <begin position="35"/>
        <end position="58"/>
    </location>
</feature>
<evidence type="ECO:0000259" key="2">
    <source>
        <dbReference type="Pfam" id="PF20151"/>
    </source>
</evidence>
<accession>A0A4Y7PUQ1</accession>
<dbReference type="Pfam" id="PF20151">
    <property type="entry name" value="DUF6533"/>
    <property type="match status" value="1"/>
</dbReference>
<keyword evidence="1" id="KW-0472">Membrane</keyword>
<keyword evidence="1" id="KW-0812">Transmembrane</keyword>
<feature type="non-terminal residue" evidence="3">
    <location>
        <position position="1"/>
    </location>
</feature>
<dbReference type="InterPro" id="IPR045340">
    <property type="entry name" value="DUF6533"/>
</dbReference>
<organism evidence="3 4">
    <name type="scientific">Rickenella mellea</name>
    <dbReference type="NCBI Taxonomy" id="50990"/>
    <lineage>
        <taxon>Eukaryota</taxon>
        <taxon>Fungi</taxon>
        <taxon>Dikarya</taxon>
        <taxon>Basidiomycota</taxon>
        <taxon>Agaricomycotina</taxon>
        <taxon>Agaricomycetes</taxon>
        <taxon>Hymenochaetales</taxon>
        <taxon>Rickenellaceae</taxon>
        <taxon>Rickenella</taxon>
    </lineage>
</organism>
<dbReference type="AlphaFoldDB" id="A0A4Y7PUQ1"/>
<feature type="transmembrane region" description="Helical" evidence="1">
    <location>
        <begin position="125"/>
        <end position="144"/>
    </location>
</feature>
<feature type="transmembrane region" description="Helical" evidence="1">
    <location>
        <begin position="97"/>
        <end position="119"/>
    </location>
</feature>
<dbReference type="STRING" id="50990.A0A4Y7PUQ1"/>
<protein>
    <recommendedName>
        <fullName evidence="2">DUF6533 domain-containing protein</fullName>
    </recommendedName>
</protein>
<dbReference type="OrthoDB" id="3242376at2759"/>
<gene>
    <name evidence="3" type="ORF">BD410DRAFT_728733</name>
</gene>
<feature type="domain" description="DUF6533" evidence="2">
    <location>
        <begin position="3"/>
        <end position="47"/>
    </location>
</feature>
<keyword evidence="1" id="KW-1133">Transmembrane helix</keyword>
<reference evidence="3 4" key="1">
    <citation type="submission" date="2018-06" db="EMBL/GenBank/DDBJ databases">
        <title>A transcriptomic atlas of mushroom development highlights an independent origin of complex multicellularity.</title>
        <authorList>
            <consortium name="DOE Joint Genome Institute"/>
            <person name="Krizsan K."/>
            <person name="Almasi E."/>
            <person name="Merenyi Z."/>
            <person name="Sahu N."/>
            <person name="Viragh M."/>
            <person name="Koszo T."/>
            <person name="Mondo S."/>
            <person name="Kiss B."/>
            <person name="Balint B."/>
            <person name="Kues U."/>
            <person name="Barry K."/>
            <person name="Hegedus J.C."/>
            <person name="Henrissat B."/>
            <person name="Johnson J."/>
            <person name="Lipzen A."/>
            <person name="Ohm R."/>
            <person name="Nagy I."/>
            <person name="Pangilinan J."/>
            <person name="Yan J."/>
            <person name="Xiong Y."/>
            <person name="Grigoriev I.V."/>
            <person name="Hibbett D.S."/>
            <person name="Nagy L.G."/>
        </authorList>
    </citation>
    <scope>NUCLEOTIDE SEQUENCE [LARGE SCALE GENOMIC DNA]</scope>
    <source>
        <strain evidence="3 4">SZMC22713</strain>
    </source>
</reference>
<name>A0A4Y7PUQ1_9AGAM</name>
<evidence type="ECO:0000313" key="3">
    <source>
        <dbReference type="EMBL" id="TDL18260.1"/>
    </source>
</evidence>
<proteinExistence type="predicted"/>